<feature type="chain" id="PRO_5039679800" evidence="1">
    <location>
        <begin position="25"/>
        <end position="260"/>
    </location>
</feature>
<reference evidence="2" key="2">
    <citation type="submission" date="2021-04" db="EMBL/GenBank/DDBJ databases">
        <authorList>
            <person name="Gilroy R."/>
        </authorList>
    </citation>
    <scope>NUCLEOTIDE SEQUENCE</scope>
    <source>
        <strain evidence="2">ChiHjej12B11-16260</strain>
    </source>
</reference>
<reference evidence="2" key="1">
    <citation type="journal article" date="2021" name="PeerJ">
        <title>Extensive microbial diversity within the chicken gut microbiome revealed by metagenomics and culture.</title>
        <authorList>
            <person name="Gilroy R."/>
            <person name="Ravi A."/>
            <person name="Getino M."/>
            <person name="Pursley I."/>
            <person name="Horton D.L."/>
            <person name="Alikhan N.F."/>
            <person name="Baker D."/>
            <person name="Gharbi K."/>
            <person name="Hall N."/>
            <person name="Watson M."/>
            <person name="Adriaenssens E.M."/>
            <person name="Foster-Nyarko E."/>
            <person name="Jarju S."/>
            <person name="Secka A."/>
            <person name="Antonio M."/>
            <person name="Oren A."/>
            <person name="Chaudhuri R.R."/>
            <person name="La Ragione R."/>
            <person name="Hildebrand F."/>
            <person name="Pallen M.J."/>
        </authorList>
    </citation>
    <scope>NUCLEOTIDE SEQUENCE</scope>
    <source>
        <strain evidence="2">ChiHjej12B11-16260</strain>
    </source>
</reference>
<evidence type="ECO:0000256" key="1">
    <source>
        <dbReference type="SAM" id="SignalP"/>
    </source>
</evidence>
<protein>
    <submittedName>
        <fullName evidence="2">DUF3108 domain-containing protein</fullName>
    </submittedName>
</protein>
<dbReference type="Pfam" id="PF11306">
    <property type="entry name" value="DUF3108"/>
    <property type="match status" value="1"/>
</dbReference>
<feature type="signal peptide" evidence="1">
    <location>
        <begin position="1"/>
        <end position="24"/>
    </location>
</feature>
<organism evidence="2 3">
    <name type="scientific">Candidatus Barnesiella excrementipullorum</name>
    <dbReference type="NCBI Taxonomy" id="2838479"/>
    <lineage>
        <taxon>Bacteria</taxon>
        <taxon>Pseudomonadati</taxon>
        <taxon>Bacteroidota</taxon>
        <taxon>Bacteroidia</taxon>
        <taxon>Bacteroidales</taxon>
        <taxon>Barnesiellaceae</taxon>
        <taxon>Barnesiella</taxon>
    </lineage>
</organism>
<sequence length="260" mass="29823">MALIRPLLAGWMLLLPLPLTVAYAGNDAAQSVGHISGEHLTYDIVYHWGIIWKRAAQGTLSIERQSDSYRAVMTACTLPFADRLFKVRDTLVAEMRIVDLQPQSFVKIAREGKFYQIDSLTYSYTNDSTSGYTVLTRPDKEYREVVPMTVEGDAYDMLSIFYRVRQLPFYNMKAGDVFSKPIFSGRNIEQLDIEYLGTDTIEVMEKPCAAYYLQFRFYDRQGKRTSDRISAWLSVDDYIPLQLEGKLPVGSMKVMLVSRR</sequence>
<dbReference type="Proteomes" id="UP000824246">
    <property type="component" value="Unassembled WGS sequence"/>
</dbReference>
<evidence type="ECO:0000313" key="2">
    <source>
        <dbReference type="EMBL" id="HIX44585.1"/>
    </source>
</evidence>
<gene>
    <name evidence="2" type="ORF">H9982_00010</name>
</gene>
<comment type="caution">
    <text evidence="2">The sequence shown here is derived from an EMBL/GenBank/DDBJ whole genome shotgun (WGS) entry which is preliminary data.</text>
</comment>
<dbReference type="InterPro" id="IPR021457">
    <property type="entry name" value="DUF3108"/>
</dbReference>
<evidence type="ECO:0000313" key="3">
    <source>
        <dbReference type="Proteomes" id="UP000824246"/>
    </source>
</evidence>
<name>A0A9D1VPI9_9BACT</name>
<dbReference type="EMBL" id="DXFB01000001">
    <property type="protein sequence ID" value="HIX44585.1"/>
    <property type="molecule type" value="Genomic_DNA"/>
</dbReference>
<dbReference type="AlphaFoldDB" id="A0A9D1VPI9"/>
<keyword evidence="1" id="KW-0732">Signal</keyword>
<proteinExistence type="predicted"/>
<accession>A0A9D1VPI9</accession>